<dbReference type="RefSeq" id="XP_030982042.1">
    <property type="nucleotide sequence ID" value="XM_031125741.1"/>
</dbReference>
<dbReference type="InterPro" id="IPR018552">
    <property type="entry name" value="CENP-X"/>
</dbReference>
<dbReference type="Gene3D" id="6.10.130.30">
    <property type="match status" value="1"/>
</dbReference>
<dbReference type="AlphaFoldDB" id="A0A6P8B4C7"/>
<organism evidence="8 9">
    <name type="scientific">Pyricularia grisea</name>
    <name type="common">Crabgrass-specific blast fungus</name>
    <name type="synonym">Magnaporthe grisea</name>
    <dbReference type="NCBI Taxonomy" id="148305"/>
    <lineage>
        <taxon>Eukaryota</taxon>
        <taxon>Fungi</taxon>
        <taxon>Dikarya</taxon>
        <taxon>Ascomycota</taxon>
        <taxon>Pezizomycotina</taxon>
        <taxon>Sordariomycetes</taxon>
        <taxon>Sordariomycetidae</taxon>
        <taxon>Magnaporthales</taxon>
        <taxon>Pyriculariaceae</taxon>
        <taxon>Pyricularia</taxon>
    </lineage>
</organism>
<comment type="subcellular location">
    <subcellularLocation>
        <location evidence="1">Nucleus</location>
    </subcellularLocation>
</comment>
<sequence>MPPKQSAATGSKPRGRPPSKTGTKNSTGDAASKKGSAVRKSGGKTVVDEDEPEDDERTGGTNSSDIEMVGTRDKDKDQDIDEFASEGEEEQPKRIPPELLRRLLHEAFDRDTTRVSKEANAAVARYFDIFVQEAIARTAAERNGRFLEVEDLEKVAPQLLLDL</sequence>
<keyword evidence="5" id="KW-0234">DNA repair</keyword>
<keyword evidence="4" id="KW-0238">DNA-binding</keyword>
<dbReference type="KEGG" id="pgri:PgNI_05710"/>
<dbReference type="Proteomes" id="UP000515153">
    <property type="component" value="Chromosome I"/>
</dbReference>
<protein>
    <recommendedName>
        <fullName evidence="10">Centromere protein X</fullName>
    </recommendedName>
</protein>
<keyword evidence="8" id="KW-1185">Reference proteome</keyword>
<feature type="region of interest" description="Disordered" evidence="7">
    <location>
        <begin position="1"/>
        <end position="96"/>
    </location>
</feature>
<keyword evidence="3" id="KW-0227">DNA damage</keyword>
<reference evidence="8 9" key="1">
    <citation type="journal article" date="2019" name="Mol. Biol. Evol.">
        <title>Blast fungal genomes show frequent chromosomal changes, gene gains and losses, and effector gene turnover.</title>
        <authorList>
            <person name="Gomez Luciano L.B."/>
            <person name="Jason Tsai I."/>
            <person name="Chuma I."/>
            <person name="Tosa Y."/>
            <person name="Chen Y.H."/>
            <person name="Li J.Y."/>
            <person name="Li M.Y."/>
            <person name="Jade Lu M.Y."/>
            <person name="Nakayashiki H."/>
            <person name="Li W.H."/>
        </authorList>
    </citation>
    <scope>NUCLEOTIDE SEQUENCE [LARGE SCALE GENOMIC DNA]</scope>
    <source>
        <strain evidence="8 9">NI907</strain>
    </source>
</reference>
<feature type="compositionally biased region" description="Polar residues" evidence="7">
    <location>
        <begin position="20"/>
        <end position="29"/>
    </location>
</feature>
<evidence type="ECO:0000313" key="9">
    <source>
        <dbReference type="RefSeq" id="XP_030982042.1"/>
    </source>
</evidence>
<evidence type="ECO:0000256" key="7">
    <source>
        <dbReference type="SAM" id="MobiDB-lite"/>
    </source>
</evidence>
<comment type="similarity">
    <text evidence="2">Belongs to the CENP-X/MHF2 family.</text>
</comment>
<dbReference type="PANTHER" id="PTHR28680:SF1">
    <property type="entry name" value="CENTROMERE PROTEIN X"/>
    <property type="match status" value="1"/>
</dbReference>
<evidence type="ECO:0000256" key="6">
    <source>
        <dbReference type="ARBA" id="ARBA00023242"/>
    </source>
</evidence>
<evidence type="ECO:0000256" key="3">
    <source>
        <dbReference type="ARBA" id="ARBA00022763"/>
    </source>
</evidence>
<keyword evidence="6" id="KW-0539">Nucleus</keyword>
<dbReference type="GO" id="GO:0071821">
    <property type="term" value="C:FANCM-MHF complex"/>
    <property type="evidence" value="ECO:0007669"/>
    <property type="project" value="TreeGrafter"/>
</dbReference>
<evidence type="ECO:0008006" key="10">
    <source>
        <dbReference type="Google" id="ProtNLM"/>
    </source>
</evidence>
<dbReference type="GO" id="GO:0006281">
    <property type="term" value="P:DNA repair"/>
    <property type="evidence" value="ECO:0007669"/>
    <property type="project" value="UniProtKB-KW"/>
</dbReference>
<dbReference type="GO" id="GO:0031297">
    <property type="term" value="P:replication fork processing"/>
    <property type="evidence" value="ECO:0007669"/>
    <property type="project" value="TreeGrafter"/>
</dbReference>
<feature type="compositionally biased region" description="Acidic residues" evidence="7">
    <location>
        <begin position="78"/>
        <end position="89"/>
    </location>
</feature>
<dbReference type="GeneID" id="41960650"/>
<gene>
    <name evidence="9" type="ORF">PgNI_05710</name>
</gene>
<evidence type="ECO:0000313" key="8">
    <source>
        <dbReference type="Proteomes" id="UP000515153"/>
    </source>
</evidence>
<evidence type="ECO:0000256" key="4">
    <source>
        <dbReference type="ARBA" id="ARBA00023125"/>
    </source>
</evidence>
<dbReference type="GO" id="GO:0051382">
    <property type="term" value="P:kinetochore assembly"/>
    <property type="evidence" value="ECO:0007669"/>
    <property type="project" value="InterPro"/>
</dbReference>
<reference evidence="9" key="2">
    <citation type="submission" date="2019-10" db="EMBL/GenBank/DDBJ databases">
        <authorList>
            <consortium name="NCBI Genome Project"/>
        </authorList>
    </citation>
    <scope>NUCLEOTIDE SEQUENCE</scope>
    <source>
        <strain evidence="9">NI907</strain>
    </source>
</reference>
<evidence type="ECO:0000256" key="1">
    <source>
        <dbReference type="ARBA" id="ARBA00004123"/>
    </source>
</evidence>
<dbReference type="PANTHER" id="PTHR28680">
    <property type="entry name" value="CENTROMERE PROTEIN X"/>
    <property type="match status" value="1"/>
</dbReference>
<evidence type="ECO:0000256" key="5">
    <source>
        <dbReference type="ARBA" id="ARBA00023204"/>
    </source>
</evidence>
<name>A0A6P8B4C7_PYRGI</name>
<dbReference type="GO" id="GO:0003677">
    <property type="term" value="F:DNA binding"/>
    <property type="evidence" value="ECO:0007669"/>
    <property type="project" value="UniProtKB-KW"/>
</dbReference>
<proteinExistence type="inferred from homology"/>
<dbReference type="GO" id="GO:0000712">
    <property type="term" value="P:resolution of meiotic recombination intermediates"/>
    <property type="evidence" value="ECO:0007669"/>
    <property type="project" value="TreeGrafter"/>
</dbReference>
<dbReference type="Pfam" id="PF09415">
    <property type="entry name" value="CENP-X"/>
    <property type="match status" value="1"/>
</dbReference>
<dbReference type="CDD" id="cd22921">
    <property type="entry name" value="HFD_CENP-X"/>
    <property type="match status" value="1"/>
</dbReference>
<evidence type="ECO:0000256" key="2">
    <source>
        <dbReference type="ARBA" id="ARBA00009359"/>
    </source>
</evidence>
<reference evidence="9" key="3">
    <citation type="submission" date="2025-08" db="UniProtKB">
        <authorList>
            <consortium name="RefSeq"/>
        </authorList>
    </citation>
    <scope>IDENTIFICATION</scope>
    <source>
        <strain evidence="9">NI907</strain>
    </source>
</reference>
<dbReference type="OrthoDB" id="2500381at2759"/>
<accession>A0A6P8B4C7</accession>